<dbReference type="Proteomes" id="UP001144673">
    <property type="component" value="Chromosome 3"/>
</dbReference>
<dbReference type="InterPro" id="IPR040632">
    <property type="entry name" value="Sulfotransfer_4"/>
</dbReference>
<protein>
    <recommendedName>
        <fullName evidence="4">NAD dependent epimerase/dehydratase</fullName>
    </recommendedName>
</protein>
<name>A0A9W8UJV3_AKAMU</name>
<proteinExistence type="predicted"/>
<evidence type="ECO:0000313" key="2">
    <source>
        <dbReference type="EMBL" id="KAJ4148148.1"/>
    </source>
</evidence>
<dbReference type="InterPro" id="IPR027417">
    <property type="entry name" value="P-loop_NTPase"/>
</dbReference>
<dbReference type="PANTHER" id="PTHR36978:SF8">
    <property type="entry name" value="NAD DEPENDENT EPIMERASE_DEHYDRATASE"/>
    <property type="match status" value="1"/>
</dbReference>
<feature type="transmembrane region" description="Helical" evidence="1">
    <location>
        <begin position="264"/>
        <end position="287"/>
    </location>
</feature>
<dbReference type="EMBL" id="JAJHUN010000010">
    <property type="protein sequence ID" value="KAJ4148148.1"/>
    <property type="molecule type" value="Genomic_DNA"/>
</dbReference>
<evidence type="ECO:0000313" key="3">
    <source>
        <dbReference type="Proteomes" id="UP001144673"/>
    </source>
</evidence>
<evidence type="ECO:0000256" key="1">
    <source>
        <dbReference type="SAM" id="Phobius"/>
    </source>
</evidence>
<keyword evidence="1" id="KW-0812">Transmembrane</keyword>
<keyword evidence="1" id="KW-1133">Transmembrane helix</keyword>
<accession>A0A9W8UJV3</accession>
<organism evidence="2 3">
    <name type="scientific">Akanthomyces muscarius</name>
    <name type="common">Entomopathogenic fungus</name>
    <name type="synonym">Lecanicillium muscarium</name>
    <dbReference type="NCBI Taxonomy" id="2231603"/>
    <lineage>
        <taxon>Eukaryota</taxon>
        <taxon>Fungi</taxon>
        <taxon>Dikarya</taxon>
        <taxon>Ascomycota</taxon>
        <taxon>Pezizomycotina</taxon>
        <taxon>Sordariomycetes</taxon>
        <taxon>Hypocreomycetidae</taxon>
        <taxon>Hypocreales</taxon>
        <taxon>Cordycipitaceae</taxon>
        <taxon>Akanthomyces</taxon>
    </lineage>
</organism>
<dbReference type="KEGG" id="amus:LMH87_002630"/>
<dbReference type="Gene3D" id="3.40.50.300">
    <property type="entry name" value="P-loop containing nucleotide triphosphate hydrolases"/>
    <property type="match status" value="1"/>
</dbReference>
<evidence type="ECO:0008006" key="4">
    <source>
        <dbReference type="Google" id="ProtNLM"/>
    </source>
</evidence>
<comment type="caution">
    <text evidence="2">The sequence shown here is derived from an EMBL/GenBank/DDBJ whole genome shotgun (WGS) entry which is preliminary data.</text>
</comment>
<dbReference type="GeneID" id="80889789"/>
<dbReference type="SUPFAM" id="SSF52540">
    <property type="entry name" value="P-loop containing nucleoside triphosphate hydrolases"/>
    <property type="match status" value="1"/>
</dbReference>
<dbReference type="RefSeq" id="XP_056051089.1">
    <property type="nucleotide sequence ID" value="XM_056194118.1"/>
</dbReference>
<sequence length="291" mass="33295">MLSLDSWWWRFLETYVYAELPPPPRRRTTPLQVLCVGPPRSGTESLSQALAILGYDHSYHGWDILFEAPHRMQDWAALARTKWYGRRTGSADLAAADFDAVLGHAAAVSDAPASCFAAELIAAYPEAKVVLNTRSDLDEWLGSMDKTIVAINDSWMFWLIHLFHREAFWAWHVSQRYLWAPFFRAPDGHMATAIRRNGKWVYQEHCNMVRGLVPKERLLEWQIGDGWEPLCEFLDKPVPDVPFPHANTQNKGWKEREQQAMNKWVFLALRNALVLGAGLSGLGAIMYKQLC</sequence>
<gene>
    <name evidence="2" type="ORF">LMH87_002630</name>
</gene>
<dbReference type="Pfam" id="PF17784">
    <property type="entry name" value="Sulfotransfer_4"/>
    <property type="match status" value="1"/>
</dbReference>
<dbReference type="PANTHER" id="PTHR36978">
    <property type="entry name" value="P-LOOP CONTAINING NUCLEOTIDE TRIPHOSPHATE HYDROLASE"/>
    <property type="match status" value="1"/>
</dbReference>
<keyword evidence="1" id="KW-0472">Membrane</keyword>
<dbReference type="AlphaFoldDB" id="A0A9W8UJV3"/>
<keyword evidence="3" id="KW-1185">Reference proteome</keyword>
<reference evidence="2" key="1">
    <citation type="journal article" date="2023" name="Access Microbiol">
        <title>De-novo genome assembly for Akanthomyces muscarius, a biocontrol agent of insect agricultural pests.</title>
        <authorList>
            <person name="Erdos Z."/>
            <person name="Studholme D.J."/>
            <person name="Raymond B."/>
            <person name="Sharma M."/>
        </authorList>
    </citation>
    <scope>NUCLEOTIDE SEQUENCE</scope>
    <source>
        <strain evidence="2">Ve6</strain>
    </source>
</reference>